<dbReference type="PANTHER" id="PTHR45528:SF8">
    <property type="entry name" value="HISTIDINE KINASE"/>
    <property type="match status" value="1"/>
</dbReference>
<dbReference type="Gene3D" id="3.30.565.10">
    <property type="entry name" value="Histidine kinase-like ATPase, C-terminal domain"/>
    <property type="match status" value="1"/>
</dbReference>
<keyword evidence="5" id="KW-0808">Transferase</keyword>
<comment type="caution">
    <text evidence="13">The sequence shown here is derived from an EMBL/GenBank/DDBJ whole genome shotgun (WGS) entry which is preliminary data.</text>
</comment>
<dbReference type="EMBL" id="NIHM01000014">
    <property type="protein sequence ID" value="PLT54168.1"/>
    <property type="molecule type" value="Genomic_DNA"/>
</dbReference>
<evidence type="ECO:0000256" key="4">
    <source>
        <dbReference type="ARBA" id="ARBA00022553"/>
    </source>
</evidence>
<sequence>MEVGVWCGEGILVLYNIVLQIKVYLLRKSAKEIRKDFQKLLKTNTNTIIQISSRDREMCALASTINLQLETFYEKRRCYEQGNLELKEAVTNISHDLRTPLTAIYGYLNLLKKEECPEHIKRYLDAIENRAQALKQLTEELFRYTIVISEAEEMTLQVLTLNGILESSISAYYSVLKQNHIVPEISISDQQITGRVNENALSRVLGNILSNAVKYSDGDLKIVLSEDGEIRISNHASGLSEVQAERLFDRFYTVNTARKSTGLGLSIAKALMEKMGGTITADYRENVLEICVNVQKL</sequence>
<evidence type="ECO:0000256" key="8">
    <source>
        <dbReference type="ARBA" id="ARBA00022989"/>
    </source>
</evidence>
<accession>A0A2N5NGX9</accession>
<keyword evidence="7 13" id="KW-0418">Kinase</keyword>
<evidence type="ECO:0000256" key="3">
    <source>
        <dbReference type="ARBA" id="ARBA00012438"/>
    </source>
</evidence>
<dbReference type="Proteomes" id="UP000234849">
    <property type="component" value="Unassembled WGS sequence"/>
</dbReference>
<evidence type="ECO:0000256" key="5">
    <source>
        <dbReference type="ARBA" id="ARBA00022679"/>
    </source>
</evidence>
<evidence type="ECO:0000256" key="6">
    <source>
        <dbReference type="ARBA" id="ARBA00022692"/>
    </source>
</evidence>
<dbReference type="PANTHER" id="PTHR45528">
    <property type="entry name" value="SENSOR HISTIDINE KINASE CPXA"/>
    <property type="match status" value="1"/>
</dbReference>
<keyword evidence="8" id="KW-1133">Transmembrane helix</keyword>
<evidence type="ECO:0000313" key="13">
    <source>
        <dbReference type="EMBL" id="PLT54168.1"/>
    </source>
</evidence>
<dbReference type="InterPro" id="IPR050398">
    <property type="entry name" value="HssS/ArlS-like"/>
</dbReference>
<dbReference type="Pfam" id="PF00512">
    <property type="entry name" value="HisKA"/>
    <property type="match status" value="1"/>
</dbReference>
<evidence type="ECO:0000256" key="1">
    <source>
        <dbReference type="ARBA" id="ARBA00000085"/>
    </source>
</evidence>
<dbReference type="PROSITE" id="PS50109">
    <property type="entry name" value="HIS_KIN"/>
    <property type="match status" value="1"/>
</dbReference>
<keyword evidence="9" id="KW-0902">Two-component regulatory system</keyword>
<name>A0A2N5NGX9_MEDGN</name>
<dbReference type="CDD" id="cd00082">
    <property type="entry name" value="HisKA"/>
    <property type="match status" value="1"/>
</dbReference>
<dbReference type="InterPro" id="IPR036097">
    <property type="entry name" value="HisK_dim/P_sf"/>
</dbReference>
<evidence type="ECO:0000313" key="14">
    <source>
        <dbReference type="Proteomes" id="UP000234849"/>
    </source>
</evidence>
<dbReference type="InterPro" id="IPR005467">
    <property type="entry name" value="His_kinase_dom"/>
</dbReference>
<dbReference type="InterPro" id="IPR003661">
    <property type="entry name" value="HisK_dim/P_dom"/>
</dbReference>
<dbReference type="RefSeq" id="WP_101879901.1">
    <property type="nucleotide sequence ID" value="NZ_JAPRAU010000004.1"/>
</dbReference>
<comment type="subcellular location">
    <subcellularLocation>
        <location evidence="2">Membrane</location>
        <topology evidence="2">Multi-pass membrane protein</topology>
    </subcellularLocation>
</comment>
<protein>
    <recommendedName>
        <fullName evidence="3">histidine kinase</fullName>
        <ecNumber evidence="3">2.7.13.3</ecNumber>
    </recommendedName>
</protein>
<feature type="domain" description="Histidine kinase" evidence="12">
    <location>
        <begin position="92"/>
        <end position="297"/>
    </location>
</feature>
<keyword evidence="10" id="KW-0472">Membrane</keyword>
<comment type="catalytic activity">
    <reaction evidence="1">
        <text>ATP + protein L-histidine = ADP + protein N-phospho-L-histidine.</text>
        <dbReference type="EC" id="2.7.13.3"/>
    </reaction>
</comment>
<evidence type="ECO:0000256" key="9">
    <source>
        <dbReference type="ARBA" id="ARBA00023012"/>
    </source>
</evidence>
<evidence type="ECO:0000256" key="7">
    <source>
        <dbReference type="ARBA" id="ARBA00022777"/>
    </source>
</evidence>
<evidence type="ECO:0000256" key="2">
    <source>
        <dbReference type="ARBA" id="ARBA00004141"/>
    </source>
</evidence>
<evidence type="ECO:0000256" key="11">
    <source>
        <dbReference type="SAM" id="Coils"/>
    </source>
</evidence>
<organism evidence="13 14">
    <name type="scientific">Mediterraneibacter gnavus</name>
    <name type="common">Ruminococcus gnavus</name>
    <dbReference type="NCBI Taxonomy" id="33038"/>
    <lineage>
        <taxon>Bacteria</taxon>
        <taxon>Bacillati</taxon>
        <taxon>Bacillota</taxon>
        <taxon>Clostridia</taxon>
        <taxon>Lachnospirales</taxon>
        <taxon>Lachnospiraceae</taxon>
        <taxon>Mediterraneibacter</taxon>
    </lineage>
</organism>
<dbReference type="Gene3D" id="1.10.287.130">
    <property type="match status" value="1"/>
</dbReference>
<gene>
    <name evidence="13" type="ORF">CDL18_10720</name>
</gene>
<keyword evidence="4" id="KW-0597">Phosphoprotein</keyword>
<dbReference type="SUPFAM" id="SSF55874">
    <property type="entry name" value="ATPase domain of HSP90 chaperone/DNA topoisomerase II/histidine kinase"/>
    <property type="match status" value="1"/>
</dbReference>
<dbReference type="InterPro" id="IPR003594">
    <property type="entry name" value="HATPase_dom"/>
</dbReference>
<dbReference type="GO" id="GO:0000155">
    <property type="term" value="F:phosphorelay sensor kinase activity"/>
    <property type="evidence" value="ECO:0007669"/>
    <property type="project" value="InterPro"/>
</dbReference>
<dbReference type="AlphaFoldDB" id="A0A2N5NGX9"/>
<dbReference type="Pfam" id="PF02518">
    <property type="entry name" value="HATPase_c"/>
    <property type="match status" value="1"/>
</dbReference>
<reference evidence="13 14" key="1">
    <citation type="journal article" date="2017" name="Genome Med.">
        <title>A novel Ruminococcus gnavus clade enriched in inflammatory bowel disease patients.</title>
        <authorList>
            <person name="Hall A.B."/>
            <person name="Yassour M."/>
            <person name="Sauk J."/>
            <person name="Garner A."/>
            <person name="Jiang X."/>
            <person name="Arthur T."/>
            <person name="Lagoudas G.K."/>
            <person name="Vatanen T."/>
            <person name="Fornelos N."/>
            <person name="Wilson R."/>
            <person name="Bertha M."/>
            <person name="Cohen M."/>
            <person name="Garber J."/>
            <person name="Khalili H."/>
            <person name="Gevers D."/>
            <person name="Ananthakrishnan A.N."/>
            <person name="Kugathasan S."/>
            <person name="Lander E.S."/>
            <person name="Blainey P."/>
            <person name="Vlamakis H."/>
            <person name="Xavier R.J."/>
            <person name="Huttenhower C."/>
        </authorList>
    </citation>
    <scope>NUCLEOTIDE SEQUENCE [LARGE SCALE GENOMIC DNA]</scope>
    <source>
        <strain evidence="13 14">RJX1118</strain>
    </source>
</reference>
<dbReference type="SMART" id="SM00388">
    <property type="entry name" value="HisKA"/>
    <property type="match status" value="1"/>
</dbReference>
<dbReference type="InterPro" id="IPR036890">
    <property type="entry name" value="HATPase_C_sf"/>
</dbReference>
<dbReference type="EC" id="2.7.13.3" evidence="3"/>
<dbReference type="SMART" id="SM00387">
    <property type="entry name" value="HATPase_c"/>
    <property type="match status" value="1"/>
</dbReference>
<dbReference type="SUPFAM" id="SSF47384">
    <property type="entry name" value="Homodimeric domain of signal transducing histidine kinase"/>
    <property type="match status" value="1"/>
</dbReference>
<dbReference type="PRINTS" id="PR00344">
    <property type="entry name" value="BCTRLSENSOR"/>
</dbReference>
<dbReference type="GO" id="GO:0005886">
    <property type="term" value="C:plasma membrane"/>
    <property type="evidence" value="ECO:0007669"/>
    <property type="project" value="TreeGrafter"/>
</dbReference>
<keyword evidence="11" id="KW-0175">Coiled coil</keyword>
<evidence type="ECO:0000259" key="12">
    <source>
        <dbReference type="PROSITE" id="PS50109"/>
    </source>
</evidence>
<proteinExistence type="predicted"/>
<evidence type="ECO:0000256" key="10">
    <source>
        <dbReference type="ARBA" id="ARBA00023136"/>
    </source>
</evidence>
<feature type="coiled-coil region" evidence="11">
    <location>
        <begin position="120"/>
        <end position="154"/>
    </location>
</feature>
<keyword evidence="6" id="KW-0812">Transmembrane</keyword>
<dbReference type="InterPro" id="IPR004358">
    <property type="entry name" value="Sig_transdc_His_kin-like_C"/>
</dbReference>